<feature type="non-terminal residue" evidence="2">
    <location>
        <position position="1"/>
    </location>
</feature>
<dbReference type="EMBL" id="GDUN01000507">
    <property type="protein sequence ID" value="JAN95412.1"/>
    <property type="molecule type" value="mRNA"/>
</dbReference>
<accession>A0A0P6IWB9</accession>
<evidence type="ECO:0000313" key="2">
    <source>
        <dbReference type="EMBL" id="JAN95412.1"/>
    </source>
</evidence>
<proteinExistence type="evidence at transcript level"/>
<keyword evidence="1" id="KW-0472">Membrane</keyword>
<keyword evidence="1" id="KW-1133">Transmembrane helix</keyword>
<name>A0A0P6IWB9_AEDAE</name>
<feature type="transmembrane region" description="Helical" evidence="1">
    <location>
        <begin position="6"/>
        <end position="24"/>
    </location>
</feature>
<dbReference type="AlphaFoldDB" id="A0A0P6IWB9"/>
<protein>
    <submittedName>
        <fullName evidence="2">Putative secreted protein</fullName>
    </submittedName>
</protein>
<keyword evidence="1" id="KW-0812">Transmembrane</keyword>
<evidence type="ECO:0000256" key="1">
    <source>
        <dbReference type="SAM" id="Phobius"/>
    </source>
</evidence>
<reference evidence="2" key="1">
    <citation type="journal article" date="2016" name="PLoS ONE">
        <title>A Deep Insight into the Sialome of Male and Female Aedes aegypti Mosquitoes.</title>
        <authorList>
            <person name="Ribeiro J.M."/>
            <person name="Martin-Martin I."/>
            <person name="Arca B."/>
            <person name="Calvo E."/>
        </authorList>
    </citation>
    <scope>NUCLEOTIDE SEQUENCE</scope>
    <source>
        <strain evidence="2">Liverpool</strain>
        <tissue evidence="2">Salivary glands</tissue>
    </source>
</reference>
<sequence>GFEPTTLSMVMLNSCAFTATAIWAPKTLVLPYKKHMQNLITIEDYRAQFLFFSTHSGWNSSVLKSPPN</sequence>
<organism evidence="2">
    <name type="scientific">Aedes aegypti</name>
    <name type="common">Yellowfever mosquito</name>
    <name type="synonym">Culex aegypti</name>
    <dbReference type="NCBI Taxonomy" id="7159"/>
    <lineage>
        <taxon>Eukaryota</taxon>
        <taxon>Metazoa</taxon>
        <taxon>Ecdysozoa</taxon>
        <taxon>Arthropoda</taxon>
        <taxon>Hexapoda</taxon>
        <taxon>Insecta</taxon>
        <taxon>Pterygota</taxon>
        <taxon>Neoptera</taxon>
        <taxon>Endopterygota</taxon>
        <taxon>Diptera</taxon>
        <taxon>Nematocera</taxon>
        <taxon>Culicoidea</taxon>
        <taxon>Culicidae</taxon>
        <taxon>Culicinae</taxon>
        <taxon>Aedini</taxon>
        <taxon>Aedes</taxon>
        <taxon>Stegomyia</taxon>
    </lineage>
</organism>